<gene>
    <name evidence="5" type="ORF">MUCCIDRAFT_108379</name>
</gene>
<dbReference type="OrthoDB" id="2260257at2759"/>
<protein>
    <recommendedName>
        <fullName evidence="4">Yeast cell wall synthesis Kre9/Knh1-like N-terminal domain-containing protein</fullName>
    </recommendedName>
</protein>
<dbReference type="Proteomes" id="UP000077051">
    <property type="component" value="Unassembled WGS sequence"/>
</dbReference>
<dbReference type="Pfam" id="PF10342">
    <property type="entry name" value="Kre9_KNH"/>
    <property type="match status" value="1"/>
</dbReference>
<dbReference type="InterPro" id="IPR052982">
    <property type="entry name" value="SRP1/TIP1-like"/>
</dbReference>
<comment type="caution">
    <text evidence="5">The sequence shown here is derived from an EMBL/GenBank/DDBJ whole genome shotgun (WGS) entry which is preliminary data.</text>
</comment>
<feature type="compositionally biased region" description="Polar residues" evidence="2">
    <location>
        <begin position="140"/>
        <end position="166"/>
    </location>
</feature>
<evidence type="ECO:0000256" key="1">
    <source>
        <dbReference type="ARBA" id="ARBA00022729"/>
    </source>
</evidence>
<organism evidence="5 6">
    <name type="scientific">Mucor lusitanicus CBS 277.49</name>
    <dbReference type="NCBI Taxonomy" id="747725"/>
    <lineage>
        <taxon>Eukaryota</taxon>
        <taxon>Fungi</taxon>
        <taxon>Fungi incertae sedis</taxon>
        <taxon>Mucoromycota</taxon>
        <taxon>Mucoromycotina</taxon>
        <taxon>Mucoromycetes</taxon>
        <taxon>Mucorales</taxon>
        <taxon>Mucorineae</taxon>
        <taxon>Mucoraceae</taxon>
        <taxon>Mucor</taxon>
    </lineage>
</organism>
<feature type="domain" description="Yeast cell wall synthesis Kre9/Knh1-like N-terminal" evidence="4">
    <location>
        <begin position="40"/>
        <end position="125"/>
    </location>
</feature>
<dbReference type="PANTHER" id="PTHR40633:SF1">
    <property type="entry name" value="GPI ANCHORED SERINE-THREONINE RICH PROTEIN (AFU_ORTHOLOGUE AFUA_1G03630)"/>
    <property type="match status" value="1"/>
</dbReference>
<evidence type="ECO:0000313" key="6">
    <source>
        <dbReference type="Proteomes" id="UP000077051"/>
    </source>
</evidence>
<feature type="compositionally biased region" description="Low complexity" evidence="2">
    <location>
        <begin position="126"/>
        <end position="139"/>
    </location>
</feature>
<accession>A0A168M8P0</accession>
<feature type="chain" id="PRO_5007898947" description="Yeast cell wall synthesis Kre9/Knh1-like N-terminal domain-containing protein" evidence="3">
    <location>
        <begin position="21"/>
        <end position="220"/>
    </location>
</feature>
<sequence length="220" mass="22912">MKFFGIATALFGALVTVTSAAPAAFMADDPDTTKFYITAPLENNVYSAGGVVTTEWNNGVPGPFKLELLKGSNAASMQNTGIPFKNTEGSTGSYKWQVPSDVPAGTYAFHYVFNGGESYSPQFKITSGSATSGSTQGQQHTESAPTHGTSDSATTGSNVRTNTGASTLTPPNTTTNTRAQSPPQSASGSSSALSDTVNRVPQQQVSQQRQQAQNEAKAIN</sequence>
<evidence type="ECO:0000256" key="2">
    <source>
        <dbReference type="SAM" id="MobiDB-lite"/>
    </source>
</evidence>
<feature type="compositionally biased region" description="Low complexity" evidence="2">
    <location>
        <begin position="202"/>
        <end position="213"/>
    </location>
</feature>
<keyword evidence="1 3" id="KW-0732">Signal</keyword>
<evidence type="ECO:0000313" key="5">
    <source>
        <dbReference type="EMBL" id="OAD04556.1"/>
    </source>
</evidence>
<dbReference type="AlphaFoldDB" id="A0A168M8P0"/>
<dbReference type="PANTHER" id="PTHR40633">
    <property type="entry name" value="MATRIX PROTEIN, PUTATIVE (AFU_ORTHOLOGUE AFUA_8G05410)-RELATED"/>
    <property type="match status" value="1"/>
</dbReference>
<feature type="region of interest" description="Disordered" evidence="2">
    <location>
        <begin position="124"/>
        <end position="220"/>
    </location>
</feature>
<dbReference type="EMBL" id="AMYB01000003">
    <property type="protein sequence ID" value="OAD04556.1"/>
    <property type="molecule type" value="Genomic_DNA"/>
</dbReference>
<evidence type="ECO:0000256" key="3">
    <source>
        <dbReference type="SAM" id="SignalP"/>
    </source>
</evidence>
<reference evidence="5 6" key="1">
    <citation type="submission" date="2015-06" db="EMBL/GenBank/DDBJ databases">
        <title>Expansion of signal transduction pathways in fungi by whole-genome duplication.</title>
        <authorList>
            <consortium name="DOE Joint Genome Institute"/>
            <person name="Corrochano L.M."/>
            <person name="Kuo A."/>
            <person name="Marcet-Houben M."/>
            <person name="Polaino S."/>
            <person name="Salamov A."/>
            <person name="Villalobos J.M."/>
            <person name="Alvarez M.I."/>
            <person name="Avalos J."/>
            <person name="Benito E.P."/>
            <person name="Benoit I."/>
            <person name="Burger G."/>
            <person name="Camino L.P."/>
            <person name="Canovas D."/>
            <person name="Cerda-Olmedo E."/>
            <person name="Cheng J.-F."/>
            <person name="Dominguez A."/>
            <person name="Elias M."/>
            <person name="Eslava A.P."/>
            <person name="Glaser F."/>
            <person name="Grimwood J."/>
            <person name="Gutierrez G."/>
            <person name="Heitman J."/>
            <person name="Henrissat B."/>
            <person name="Iturriaga E.A."/>
            <person name="Lang B.F."/>
            <person name="Lavin J.L."/>
            <person name="Lee S."/>
            <person name="Li W."/>
            <person name="Lindquist E."/>
            <person name="Lopez-Garcia S."/>
            <person name="Luque E.M."/>
            <person name="Marcos A.T."/>
            <person name="Martin J."/>
            <person name="Mccluskey K."/>
            <person name="Medina H.R."/>
            <person name="Miralles-Duran A."/>
            <person name="Miyazaki A."/>
            <person name="Munoz-Torres E."/>
            <person name="Oguiza J.A."/>
            <person name="Ohm R."/>
            <person name="Olmedo M."/>
            <person name="Orejas M."/>
            <person name="Ortiz-Castellanos L."/>
            <person name="Pisabarro A.G."/>
            <person name="Rodriguez-Romero J."/>
            <person name="Ruiz-Herrera J."/>
            <person name="Ruiz-Vazquez R."/>
            <person name="Sanz C."/>
            <person name="Schackwitz W."/>
            <person name="Schmutz J."/>
            <person name="Shahriari M."/>
            <person name="Shelest E."/>
            <person name="Silva-Franco F."/>
            <person name="Soanes D."/>
            <person name="Syed K."/>
            <person name="Tagua V.G."/>
            <person name="Talbot N.J."/>
            <person name="Thon M."/>
            <person name="De Vries R.P."/>
            <person name="Wiebenga A."/>
            <person name="Yadav J.S."/>
            <person name="Braun E.L."/>
            <person name="Baker S."/>
            <person name="Garre V."/>
            <person name="Horwitz B."/>
            <person name="Torres-Martinez S."/>
            <person name="Idnurm A."/>
            <person name="Herrera-Estrella A."/>
            <person name="Gabaldon T."/>
            <person name="Grigoriev I.V."/>
        </authorList>
    </citation>
    <scope>NUCLEOTIDE SEQUENCE [LARGE SCALE GENOMIC DNA]</scope>
    <source>
        <strain evidence="5 6">CBS 277.49</strain>
    </source>
</reference>
<dbReference type="InterPro" id="IPR018466">
    <property type="entry name" value="Kre9/Knh1-like_N"/>
</dbReference>
<evidence type="ECO:0000259" key="4">
    <source>
        <dbReference type="Pfam" id="PF10342"/>
    </source>
</evidence>
<feature type="signal peptide" evidence="3">
    <location>
        <begin position="1"/>
        <end position="20"/>
    </location>
</feature>
<name>A0A168M8P0_MUCCL</name>
<feature type="compositionally biased region" description="Low complexity" evidence="2">
    <location>
        <begin position="167"/>
        <end position="194"/>
    </location>
</feature>
<proteinExistence type="predicted"/>
<keyword evidence="6" id="KW-1185">Reference proteome</keyword>
<dbReference type="VEuPathDB" id="FungiDB:MUCCIDRAFT_108379"/>